<feature type="binding site" evidence="5">
    <location>
        <position position="227"/>
    </location>
    <ligand>
        <name>a divalent metal cation</name>
        <dbReference type="ChEBI" id="CHEBI:60240"/>
        <label>1</label>
    </ligand>
</feature>
<dbReference type="GO" id="GO:0046872">
    <property type="term" value="F:metal ion binding"/>
    <property type="evidence" value="ECO:0007669"/>
    <property type="project" value="UniProtKB-KW"/>
</dbReference>
<dbReference type="Pfam" id="PF01784">
    <property type="entry name" value="DUF34_NIF3"/>
    <property type="match status" value="1"/>
</dbReference>
<dbReference type="FunFam" id="3.40.1390.30:FF:000001">
    <property type="entry name" value="GTP cyclohydrolase 1 type 2"/>
    <property type="match status" value="1"/>
</dbReference>
<comment type="similarity">
    <text evidence="1">Belongs to the GTP cyclohydrolase I type 2/NIF3 family.</text>
</comment>
<reference evidence="7" key="2">
    <citation type="submission" date="2013-07" db="EMBL/GenBank/DDBJ databases">
        <authorList>
            <person name="Morais-Silva F.O."/>
            <person name="Rezende A.M."/>
            <person name="Pimentel C."/>
            <person name="Resende D.M."/>
            <person name="Santos C.I."/>
            <person name="Clemente C."/>
            <person name="de Oliveira L.M."/>
            <person name="da Silva S.M."/>
            <person name="Costa D.A."/>
            <person name="Varela-Raposo A."/>
            <person name="Horacio E.C.A."/>
            <person name="Matos M."/>
            <person name="Flores O."/>
            <person name="Ruiz J.C."/>
            <person name="Rodrigues-Pousada C."/>
        </authorList>
    </citation>
    <scope>NUCLEOTIDE SEQUENCE [LARGE SCALE GENOMIC DNA]</scope>
    <source>
        <strain evidence="7">ATCC 19364 / DSM 1382 / NCIMB 9332 / VKM B-1759</strain>
    </source>
</reference>
<gene>
    <name evidence="6" type="ORF">DGI_2783</name>
</gene>
<feature type="binding site" evidence="5">
    <location>
        <position position="102"/>
    </location>
    <ligand>
        <name>a divalent metal cation</name>
        <dbReference type="ChEBI" id="CHEBI:60240"/>
        <label>1</label>
    </ligand>
</feature>
<feature type="binding site" evidence="5">
    <location>
        <position position="65"/>
    </location>
    <ligand>
        <name>a divalent metal cation</name>
        <dbReference type="ChEBI" id="CHEBI:60240"/>
        <label>1</label>
    </ligand>
</feature>
<evidence type="ECO:0000313" key="6">
    <source>
        <dbReference type="EMBL" id="AGW14512.1"/>
    </source>
</evidence>
<sequence length="279" mass="29572">MLVRECLGHIEAVAPLSGACSWDTSGVQVASRRQEVSRLAVMLDATPAQVQRALDWGAEVLLAHHPLGLKPRFLNVVDAHFEITRMLLAAECWCYAAHTSLDAQPHGPAGWLARELELSALALLEPTTPDGAAGIGCVGTLPRPLPWPAFLDRLTALLPETCIRQCGAAPAMVHTVGYCGGSGSSLADAAFARGADVFITGDVKYHTALDLAAATGCLLDVGHFSIEEEMMRRFALLLAERLSAPGTTTPAVAVRFFPGQDPFLTVHPGPLAPSQDAPR</sequence>
<keyword evidence="7" id="KW-1185">Reference proteome</keyword>
<dbReference type="KEGG" id="dgg:DGI_2783"/>
<evidence type="ECO:0000256" key="4">
    <source>
        <dbReference type="ARBA" id="ARBA00022723"/>
    </source>
</evidence>
<evidence type="ECO:0000256" key="2">
    <source>
        <dbReference type="ARBA" id="ARBA00011643"/>
    </source>
</evidence>
<evidence type="ECO:0000256" key="1">
    <source>
        <dbReference type="ARBA" id="ARBA00006964"/>
    </source>
</evidence>
<dbReference type="Gene3D" id="3.40.1390.30">
    <property type="entry name" value="NIF3 (NGG1p interacting factor 3)-like"/>
    <property type="match status" value="2"/>
</dbReference>
<evidence type="ECO:0000256" key="5">
    <source>
        <dbReference type="PIRSR" id="PIRSR602678-1"/>
    </source>
</evidence>
<dbReference type="PANTHER" id="PTHR13799:SF14">
    <property type="entry name" value="GTP CYCLOHYDROLASE 1 TYPE 2 HOMOLOG"/>
    <property type="match status" value="1"/>
</dbReference>
<dbReference type="HOGENOM" id="CLU_037423_1_0_7"/>
<comment type="subunit">
    <text evidence="2">Homohexamer.</text>
</comment>
<reference evidence="6 7" key="1">
    <citation type="journal article" date="2013" name="J. Bacteriol.">
        <title>Roles of HynAB and Ech, the only two hydrogenases found in the model sulfate reducer Desulfovibrio gigas.</title>
        <authorList>
            <person name="Morais-Silva F.O."/>
            <person name="Santos C.I."/>
            <person name="Rodrigues R."/>
            <person name="Pereira I.A."/>
            <person name="Rodrigues-Pousada C."/>
        </authorList>
    </citation>
    <scope>NUCLEOTIDE SEQUENCE [LARGE SCALE GENOMIC DNA]</scope>
    <source>
        <strain evidence="7">ATCC 19364 / DSM 1382 / NCIMB 9332 / VKM B-1759</strain>
    </source>
</reference>
<dbReference type="AlphaFoldDB" id="T2GF08"/>
<dbReference type="InterPro" id="IPR036069">
    <property type="entry name" value="DUF34/NIF3_sf"/>
</dbReference>
<dbReference type="EMBL" id="CP006585">
    <property type="protein sequence ID" value="AGW14512.1"/>
    <property type="molecule type" value="Genomic_DNA"/>
</dbReference>
<dbReference type="PANTHER" id="PTHR13799">
    <property type="entry name" value="NGG1 INTERACTING FACTOR 3"/>
    <property type="match status" value="1"/>
</dbReference>
<dbReference type="SUPFAM" id="SSF102705">
    <property type="entry name" value="NIF3 (NGG1p interacting factor 3)-like"/>
    <property type="match status" value="1"/>
</dbReference>
<accession>T2GF08</accession>
<dbReference type="Proteomes" id="UP000016587">
    <property type="component" value="Chromosome"/>
</dbReference>
<dbReference type="PATRIC" id="fig|1121448.10.peg.2746"/>
<feature type="binding site" evidence="5">
    <location>
        <position position="223"/>
    </location>
    <ligand>
        <name>a divalent metal cation</name>
        <dbReference type="ChEBI" id="CHEBI:60240"/>
        <label>1</label>
    </ligand>
</feature>
<proteinExistence type="inferred from homology"/>
<dbReference type="RefSeq" id="WP_021761538.1">
    <property type="nucleotide sequence ID" value="NC_022444.1"/>
</dbReference>
<dbReference type="STRING" id="1121448.DGI_2783"/>
<dbReference type="OrthoDB" id="9792792at2"/>
<dbReference type="eggNOG" id="COG0327">
    <property type="taxonomic scope" value="Bacteria"/>
</dbReference>
<dbReference type="GO" id="GO:0005737">
    <property type="term" value="C:cytoplasm"/>
    <property type="evidence" value="ECO:0007669"/>
    <property type="project" value="TreeGrafter"/>
</dbReference>
<dbReference type="InterPro" id="IPR002678">
    <property type="entry name" value="DUF34/NIF3"/>
</dbReference>
<name>T2GF08_MEGG1</name>
<evidence type="ECO:0000256" key="3">
    <source>
        <dbReference type="ARBA" id="ARBA00022112"/>
    </source>
</evidence>
<protein>
    <recommendedName>
        <fullName evidence="3">GTP cyclohydrolase 1 type 2 homolog</fullName>
    </recommendedName>
</protein>
<keyword evidence="4 5" id="KW-0479">Metal-binding</keyword>
<feature type="binding site" evidence="5">
    <location>
        <position position="64"/>
    </location>
    <ligand>
        <name>a divalent metal cation</name>
        <dbReference type="ChEBI" id="CHEBI:60240"/>
        <label>2</label>
    </ligand>
</feature>
<organism evidence="6 7">
    <name type="scientific">Megalodesulfovibrio gigas (strain ATCC 19364 / DSM 1382 / NCIMB 9332 / VKM B-1759)</name>
    <name type="common">Desulfovibrio gigas</name>
    <dbReference type="NCBI Taxonomy" id="1121448"/>
    <lineage>
        <taxon>Bacteria</taxon>
        <taxon>Pseudomonadati</taxon>
        <taxon>Thermodesulfobacteriota</taxon>
        <taxon>Desulfovibrionia</taxon>
        <taxon>Desulfovibrionales</taxon>
        <taxon>Desulfovibrionaceae</taxon>
        <taxon>Megalodesulfovibrio</taxon>
    </lineage>
</organism>
<evidence type="ECO:0000313" key="7">
    <source>
        <dbReference type="Proteomes" id="UP000016587"/>
    </source>
</evidence>